<reference evidence="14 15" key="2">
    <citation type="journal article" date="2022" name="Arch. Microbiol.">
        <title>Rhodococcus pseudokoreensis sp. nov. isolated from the rhizosphere of young M26 apple rootstocks.</title>
        <authorList>
            <person name="Kampfer P."/>
            <person name="Glaeser S.P."/>
            <person name="Blom J."/>
            <person name="Wolf J."/>
            <person name="Benning S."/>
            <person name="Schloter M."/>
            <person name="Neumann-Schaal M."/>
        </authorList>
    </citation>
    <scope>NUCLEOTIDE SEQUENCE [LARGE SCALE GENOMIC DNA]</scope>
    <source>
        <strain evidence="14 15">R79</strain>
    </source>
</reference>
<evidence type="ECO:0000256" key="3">
    <source>
        <dbReference type="ARBA" id="ARBA00010199"/>
    </source>
</evidence>
<feature type="transmembrane region" description="Helical" evidence="13">
    <location>
        <begin position="204"/>
        <end position="224"/>
    </location>
</feature>
<protein>
    <recommendedName>
        <fullName evidence="4">Probable multidrug resistance protein NorM</fullName>
    </recommendedName>
    <alternativeName>
        <fullName evidence="12">Multidrug-efflux transporter</fullName>
    </alternativeName>
</protein>
<dbReference type="InterPro" id="IPR048279">
    <property type="entry name" value="MdtK-like"/>
</dbReference>
<comment type="similarity">
    <text evidence="3">Belongs to the multi antimicrobial extrusion (MATE) (TC 2.A.66.1) family.</text>
</comment>
<evidence type="ECO:0000313" key="15">
    <source>
        <dbReference type="Proteomes" id="UP000662986"/>
    </source>
</evidence>
<feature type="transmembrane region" description="Helical" evidence="13">
    <location>
        <begin position="22"/>
        <end position="42"/>
    </location>
</feature>
<feature type="transmembrane region" description="Helical" evidence="13">
    <location>
        <begin position="177"/>
        <end position="198"/>
    </location>
</feature>
<dbReference type="InterPro" id="IPR002528">
    <property type="entry name" value="MATE_fam"/>
</dbReference>
<dbReference type="Proteomes" id="UP000662986">
    <property type="component" value="Plasmid unnamed1"/>
</dbReference>
<feature type="transmembrane region" description="Helical" evidence="13">
    <location>
        <begin position="145"/>
        <end position="165"/>
    </location>
</feature>
<keyword evidence="6" id="KW-0050">Antiport</keyword>
<evidence type="ECO:0000256" key="11">
    <source>
        <dbReference type="ARBA" id="ARBA00023136"/>
    </source>
</evidence>
<evidence type="ECO:0000256" key="10">
    <source>
        <dbReference type="ARBA" id="ARBA00023065"/>
    </source>
</evidence>
<dbReference type="PANTHER" id="PTHR43298:SF2">
    <property type="entry name" value="FMN_FAD EXPORTER YEEO-RELATED"/>
    <property type="match status" value="1"/>
</dbReference>
<evidence type="ECO:0000256" key="5">
    <source>
        <dbReference type="ARBA" id="ARBA00022448"/>
    </source>
</evidence>
<dbReference type="EMBL" id="CP070618">
    <property type="protein sequence ID" value="QSE88039.1"/>
    <property type="molecule type" value="Genomic_DNA"/>
</dbReference>
<dbReference type="PANTHER" id="PTHR43298">
    <property type="entry name" value="MULTIDRUG RESISTANCE PROTEIN NORM-RELATED"/>
    <property type="match status" value="1"/>
</dbReference>
<keyword evidence="8 13" id="KW-0812">Transmembrane</keyword>
<dbReference type="NCBIfam" id="TIGR00797">
    <property type="entry name" value="matE"/>
    <property type="match status" value="1"/>
</dbReference>
<comment type="function">
    <text evidence="1">Multidrug efflux pump.</text>
</comment>
<feature type="transmembrane region" description="Helical" evidence="13">
    <location>
        <begin position="427"/>
        <end position="448"/>
    </location>
</feature>
<evidence type="ECO:0000256" key="8">
    <source>
        <dbReference type="ARBA" id="ARBA00022692"/>
    </source>
</evidence>
<dbReference type="RefSeq" id="WP_206004801.1">
    <property type="nucleotide sequence ID" value="NZ_CP070618.1"/>
</dbReference>
<gene>
    <name evidence="14" type="ORF">JWS13_05110</name>
</gene>
<geneLocation type="plasmid" evidence="14 15">
    <name>unnamed1</name>
</geneLocation>
<evidence type="ECO:0000256" key="1">
    <source>
        <dbReference type="ARBA" id="ARBA00003408"/>
    </source>
</evidence>
<feature type="transmembrane region" description="Helical" evidence="13">
    <location>
        <begin position="334"/>
        <end position="355"/>
    </location>
</feature>
<organism evidence="14 15">
    <name type="scientific">Rhodococcus pseudokoreensis</name>
    <dbReference type="NCBI Taxonomy" id="2811421"/>
    <lineage>
        <taxon>Bacteria</taxon>
        <taxon>Bacillati</taxon>
        <taxon>Actinomycetota</taxon>
        <taxon>Actinomycetes</taxon>
        <taxon>Mycobacteriales</taxon>
        <taxon>Nocardiaceae</taxon>
        <taxon>Rhodococcus</taxon>
    </lineage>
</organism>
<keyword evidence="15" id="KW-1185">Reference proteome</keyword>
<accession>A0A974VZE8</accession>
<feature type="transmembrane region" description="Helical" evidence="13">
    <location>
        <begin position="367"/>
        <end position="388"/>
    </location>
</feature>
<evidence type="ECO:0000256" key="4">
    <source>
        <dbReference type="ARBA" id="ARBA00020268"/>
    </source>
</evidence>
<keyword evidence="9 13" id="KW-1133">Transmembrane helix</keyword>
<keyword evidence="7" id="KW-1003">Cell membrane</keyword>
<feature type="transmembrane region" description="Helical" evidence="13">
    <location>
        <begin position="400"/>
        <end position="421"/>
    </location>
</feature>
<comment type="subcellular location">
    <subcellularLocation>
        <location evidence="2">Cell membrane</location>
        <topology evidence="2">Multi-pass membrane protein</topology>
    </subcellularLocation>
</comment>
<name>A0A974VZE8_9NOCA</name>
<keyword evidence="5" id="KW-0813">Transport</keyword>
<evidence type="ECO:0000256" key="2">
    <source>
        <dbReference type="ARBA" id="ARBA00004651"/>
    </source>
</evidence>
<evidence type="ECO:0000256" key="9">
    <source>
        <dbReference type="ARBA" id="ARBA00022989"/>
    </source>
</evidence>
<dbReference type="Pfam" id="PF01554">
    <property type="entry name" value="MatE"/>
    <property type="match status" value="2"/>
</dbReference>
<evidence type="ECO:0000256" key="6">
    <source>
        <dbReference type="ARBA" id="ARBA00022449"/>
    </source>
</evidence>
<evidence type="ECO:0000256" key="12">
    <source>
        <dbReference type="ARBA" id="ARBA00031636"/>
    </source>
</evidence>
<feature type="transmembrane region" description="Helical" evidence="13">
    <location>
        <begin position="264"/>
        <end position="288"/>
    </location>
</feature>
<evidence type="ECO:0000313" key="14">
    <source>
        <dbReference type="EMBL" id="QSE88039.1"/>
    </source>
</evidence>
<dbReference type="PIRSF" id="PIRSF006603">
    <property type="entry name" value="DinF"/>
    <property type="match status" value="1"/>
</dbReference>
<proteinExistence type="inferred from homology"/>
<sequence length="458" mass="47624">MTHAVTVPVAPAGSLVGRCWQVWAVAWPIIMVSAISLILSATDTALLGHYSTQALGSAAVAFPIWILFTAIIIPCGSATQVLVARWHGAGDSTSIVRLAGVGFVGVVAAGTVLAIAGIAGASVIVEATVPGRPEGGVDPGVAHDTTSMLRILLIGLPFTAVTAHLRGLLGGVGDTRTAAQVTALVALVNMPLAWVLIFEVGLGQVGSAIATTLATAFGAAYLTFRARETLGESIEAAKRASPEGRRDLVREWLRIAWPDSVFGLFSYGADVALVGLAAGLGAAGLAAFRVMGSAVSVVWVIIFGLACAIAILVGQRLGARDRDGHEAFVRAGAVLMLVGSSVVSVVLASFPGLFFGVFTDDPEVLDVVSGTVVILPVMTLIMVAELVYAAQLRALGDTRGIMYVSVLATFCGTVPAAWFFVEVLDRGLWGIYLGLLLGWIIRSSAVWIRFRRTVQPAR</sequence>
<dbReference type="InterPro" id="IPR050222">
    <property type="entry name" value="MATE_MdtK"/>
</dbReference>
<evidence type="ECO:0000256" key="13">
    <source>
        <dbReference type="SAM" id="Phobius"/>
    </source>
</evidence>
<feature type="transmembrane region" description="Helical" evidence="13">
    <location>
        <begin position="95"/>
        <end position="125"/>
    </location>
</feature>
<evidence type="ECO:0000256" key="7">
    <source>
        <dbReference type="ARBA" id="ARBA00022475"/>
    </source>
</evidence>
<keyword evidence="14" id="KW-0614">Plasmid</keyword>
<feature type="transmembrane region" description="Helical" evidence="13">
    <location>
        <begin position="62"/>
        <end position="83"/>
    </location>
</feature>
<keyword evidence="11 13" id="KW-0472">Membrane</keyword>
<reference evidence="14 15" key="1">
    <citation type="journal article" date="2021" name="Microbiol. Resour. Announc.">
        <title>Complete Genome Sequences of Two Rhodococcus sp. Strains with Large and Linear Chromosomes, Isolated from Apple Rhizosphere.</title>
        <authorList>
            <person name="Benning S."/>
            <person name="Brugnone N."/>
            <person name="Siani R."/>
            <person name="Kublik S."/>
            <person name="Schloter M."/>
            <person name="Rad V."/>
        </authorList>
    </citation>
    <scope>NUCLEOTIDE SEQUENCE [LARGE SCALE GENOMIC DNA]</scope>
    <source>
        <strain evidence="14 15">R79</strain>
    </source>
</reference>
<keyword evidence="10" id="KW-0406">Ion transport</keyword>
<feature type="transmembrane region" description="Helical" evidence="13">
    <location>
        <begin position="294"/>
        <end position="313"/>
    </location>
</feature>